<dbReference type="InterPro" id="IPR041222">
    <property type="entry name" value="PriA_3primeBD"/>
</dbReference>
<proteinExistence type="predicted"/>
<gene>
    <name evidence="2" type="ORF">NO1_0714</name>
</gene>
<keyword evidence="3" id="KW-1185">Reference proteome</keyword>
<feature type="domain" description="Primosomal protein N' 3' DNA-binding" evidence="1">
    <location>
        <begin position="11"/>
        <end position="92"/>
    </location>
</feature>
<evidence type="ECO:0000259" key="1">
    <source>
        <dbReference type="Pfam" id="PF17764"/>
    </source>
</evidence>
<evidence type="ECO:0000313" key="2">
    <source>
        <dbReference type="EMBL" id="GBR73312.1"/>
    </source>
</evidence>
<protein>
    <recommendedName>
        <fullName evidence="1">Primosomal protein N' 3' DNA-binding domain-containing protein</fullName>
    </recommendedName>
</protein>
<accession>A0A388TAK4</accession>
<organism evidence="2 3">
    <name type="scientific">Termititenax aidoneus</name>
    <dbReference type="NCBI Taxonomy" id="2218524"/>
    <lineage>
        <taxon>Bacteria</taxon>
        <taxon>Bacillati</taxon>
        <taxon>Candidatus Margulisiibacteriota</taxon>
        <taxon>Candidatus Termititenacia</taxon>
        <taxon>Candidatus Termititenacales</taxon>
        <taxon>Candidatus Termititenacaceae</taxon>
        <taxon>Candidatus Termititenax</taxon>
    </lineage>
</organism>
<dbReference type="Pfam" id="PF17764">
    <property type="entry name" value="PriA_3primeBD"/>
    <property type="match status" value="1"/>
</dbReference>
<dbReference type="AlphaFoldDB" id="A0A388TAK4"/>
<evidence type="ECO:0000313" key="3">
    <source>
        <dbReference type="Proteomes" id="UP000269352"/>
    </source>
</evidence>
<name>A0A388TAK4_TERA1</name>
<dbReference type="InterPro" id="IPR042115">
    <property type="entry name" value="PriA_3primeBD_sf"/>
</dbReference>
<dbReference type="Proteomes" id="UP000269352">
    <property type="component" value="Unassembled WGS sequence"/>
</dbReference>
<dbReference type="EMBL" id="BGZN01000009">
    <property type="protein sequence ID" value="GBR73312.1"/>
    <property type="molecule type" value="Genomic_DNA"/>
</dbReference>
<dbReference type="Gene3D" id="3.40.1440.60">
    <property type="entry name" value="PriA, 3(prime) DNA-binding domain"/>
    <property type="match status" value="1"/>
</dbReference>
<sequence length="93" mass="10682">MTKFAEIYINKKIYTYSVPEETEIGCAVEATLRGKPYTGYVLRWVEPPAFKTIPVGQISSPPNFDENLVKLIYWLAEYYKCFPETAVKLIAPK</sequence>
<reference evidence="2 3" key="1">
    <citation type="journal article" date="2019" name="ISME J.">
        <title>Genome analyses of uncultured TG2/ZB3 bacteria in 'Margulisbacteria' specifically attached to ectosymbiotic spirochetes of protists in the termite gut.</title>
        <authorList>
            <person name="Utami Y.D."/>
            <person name="Kuwahara H."/>
            <person name="Igai K."/>
            <person name="Murakami T."/>
            <person name="Sugaya K."/>
            <person name="Morikawa T."/>
            <person name="Nagura Y."/>
            <person name="Yuki M."/>
            <person name="Deevong P."/>
            <person name="Inoue T."/>
            <person name="Kihara K."/>
            <person name="Lo N."/>
            <person name="Yamada A."/>
            <person name="Ohkuma M."/>
            <person name="Hongoh Y."/>
        </authorList>
    </citation>
    <scope>NUCLEOTIDE SEQUENCE [LARGE SCALE GENOMIC DNA]</scope>
    <source>
        <strain evidence="2">NkOx7-01</strain>
    </source>
</reference>
<comment type="caution">
    <text evidence="2">The sequence shown here is derived from an EMBL/GenBank/DDBJ whole genome shotgun (WGS) entry which is preliminary data.</text>
</comment>
<dbReference type="GO" id="GO:0003677">
    <property type="term" value="F:DNA binding"/>
    <property type="evidence" value="ECO:0007669"/>
    <property type="project" value="InterPro"/>
</dbReference>